<evidence type="ECO:0000259" key="11">
    <source>
        <dbReference type="Pfam" id="PF22379"/>
    </source>
</evidence>
<evidence type="ECO:0000256" key="8">
    <source>
        <dbReference type="SAM" id="Coils"/>
    </source>
</evidence>
<dbReference type="AlphaFoldDB" id="D8M4K7"/>
<feature type="region of interest" description="Disordered" evidence="9">
    <location>
        <begin position="302"/>
        <end position="355"/>
    </location>
</feature>
<dbReference type="RefSeq" id="XP_012897044.1">
    <property type="nucleotide sequence ID" value="XM_013041590.1"/>
</dbReference>
<keyword evidence="4" id="KW-0479">Metal-binding</keyword>
<feature type="compositionally biased region" description="Basic and acidic residues" evidence="9">
    <location>
        <begin position="333"/>
        <end position="350"/>
    </location>
</feature>
<feature type="coiled-coil region" evidence="8">
    <location>
        <begin position="372"/>
        <end position="418"/>
    </location>
</feature>
<keyword evidence="6" id="KW-0862">Zinc</keyword>
<sequence length="488" mass="55177">MANLLASPSGKHADNKLIDNTRDALTGFRLGNRLIGKEMIEFQMRGRKFISLEKLHNADTSRFRFDEEEWVTAGVVHKRVDSRSKSGKSVFYIQLTDLRDCYVNVFLHGEYSQYSSIPVGGVVYLINANVVPSKDQIHKLALSVPSIQYIKHIGKAVDYGVCLGIQRDGKKCGNAVNKEVSQYCMYHIHLSQAKINAMRSALSDETFSLTNPPKNLSDGCFQVGKEVIDCRPQKELQINYSALPPSHSVLVNGVPLSGSAARRAQLAAEEEKKKKEAALTKQKVRSSQDILNQLFVPQLGRGSNGKTVDLGEEEEEEKQRETRRLEKIHRVKRQLEEAAKSTQTSKRERSSLAASTGNSVFDSLMKSAQSSLETAKSEVLAKESAYAEKEKRDRLRILKEKEAMLERQEEARLQLMSVEVTCFYCYNCKMFLDTPLLREFCENQGHYVERKRDVKRMFECMTCHRRRSFIGTTQPGKACLCGSVNQKS</sequence>
<protein>
    <submittedName>
        <fullName evidence="12">Uncharacterized protein</fullName>
    </submittedName>
</protein>
<dbReference type="GO" id="GO:0003688">
    <property type="term" value="F:DNA replication origin binding"/>
    <property type="evidence" value="ECO:0007669"/>
    <property type="project" value="TreeGrafter"/>
</dbReference>
<dbReference type="Proteomes" id="UP000008312">
    <property type="component" value="Unassembled WGS sequence"/>
</dbReference>
<evidence type="ECO:0000256" key="9">
    <source>
        <dbReference type="SAM" id="MobiDB-lite"/>
    </source>
</evidence>
<dbReference type="Pfam" id="PF09329">
    <property type="entry name" value="zf-primase"/>
    <property type="match status" value="1"/>
</dbReference>
<feature type="domain" description="Zinc finger Mcm10/DnaG-type" evidence="10">
    <location>
        <begin position="154"/>
        <end position="198"/>
    </location>
</feature>
<keyword evidence="7" id="KW-0539">Nucleus</keyword>
<evidence type="ECO:0000256" key="3">
    <source>
        <dbReference type="ARBA" id="ARBA00022705"/>
    </source>
</evidence>
<name>D8M4K7_BLAHO</name>
<dbReference type="GO" id="GO:0043596">
    <property type="term" value="C:nuclear replication fork"/>
    <property type="evidence" value="ECO:0007669"/>
    <property type="project" value="TreeGrafter"/>
</dbReference>
<dbReference type="GO" id="GO:0008270">
    <property type="term" value="F:zinc ion binding"/>
    <property type="evidence" value="ECO:0007669"/>
    <property type="project" value="UniProtKB-KW"/>
</dbReference>
<gene>
    <name evidence="12" type="ORF">GSBLH_T00006545001</name>
</gene>
<evidence type="ECO:0000256" key="6">
    <source>
        <dbReference type="ARBA" id="ARBA00022833"/>
    </source>
</evidence>
<evidence type="ECO:0000313" key="13">
    <source>
        <dbReference type="Proteomes" id="UP000008312"/>
    </source>
</evidence>
<dbReference type="GeneID" id="24922669"/>
<dbReference type="EMBL" id="FN668653">
    <property type="protein sequence ID" value="CBK22996.2"/>
    <property type="molecule type" value="Genomic_DNA"/>
</dbReference>
<evidence type="ECO:0000256" key="4">
    <source>
        <dbReference type="ARBA" id="ARBA00022723"/>
    </source>
</evidence>
<dbReference type="InterPro" id="IPR055065">
    <property type="entry name" value="OB_MCM10"/>
</dbReference>
<dbReference type="Gene3D" id="2.40.50.140">
    <property type="entry name" value="Nucleic acid-binding proteins"/>
    <property type="match status" value="1"/>
</dbReference>
<feature type="domain" description="MCM10 OB-fold" evidence="11">
    <location>
        <begin position="26"/>
        <end position="149"/>
    </location>
</feature>
<dbReference type="InterPro" id="IPR015408">
    <property type="entry name" value="Znf_Mcm10/DnaG"/>
</dbReference>
<evidence type="ECO:0000313" key="12">
    <source>
        <dbReference type="EMBL" id="CBK22996.2"/>
    </source>
</evidence>
<evidence type="ECO:0000256" key="7">
    <source>
        <dbReference type="ARBA" id="ARBA00023242"/>
    </source>
</evidence>
<dbReference type="Pfam" id="PF22379">
    <property type="entry name" value="OB_MCM10"/>
    <property type="match status" value="1"/>
</dbReference>
<keyword evidence="13" id="KW-1185">Reference proteome</keyword>
<organism evidence="12">
    <name type="scientific">Blastocystis hominis</name>
    <dbReference type="NCBI Taxonomy" id="12968"/>
    <lineage>
        <taxon>Eukaryota</taxon>
        <taxon>Sar</taxon>
        <taxon>Stramenopiles</taxon>
        <taxon>Bigyra</taxon>
        <taxon>Opalozoa</taxon>
        <taxon>Opalinata</taxon>
        <taxon>Blastocystidae</taxon>
        <taxon>Blastocystis</taxon>
    </lineage>
</organism>
<dbReference type="GO" id="GO:0003697">
    <property type="term" value="F:single-stranded DNA binding"/>
    <property type="evidence" value="ECO:0007669"/>
    <property type="project" value="InterPro"/>
</dbReference>
<dbReference type="OMA" id="FRLDTIH"/>
<dbReference type="InterPro" id="IPR040184">
    <property type="entry name" value="Mcm10"/>
</dbReference>
<dbReference type="PANTHER" id="PTHR13454:SF11">
    <property type="entry name" value="PROTEIN MCM10 HOMOLOG"/>
    <property type="match status" value="1"/>
</dbReference>
<keyword evidence="3" id="KW-0235">DNA replication</keyword>
<proteinExistence type="inferred from homology"/>
<evidence type="ECO:0000256" key="2">
    <source>
        <dbReference type="ARBA" id="ARBA00009679"/>
    </source>
</evidence>
<accession>D8M4K7</accession>
<dbReference type="OrthoDB" id="273123at2759"/>
<dbReference type="InParanoid" id="D8M4K7"/>
<reference evidence="12" key="1">
    <citation type="submission" date="2010-02" db="EMBL/GenBank/DDBJ databases">
        <title>Sequencing and annotation of the Blastocystis hominis genome.</title>
        <authorList>
            <person name="Wincker P."/>
        </authorList>
    </citation>
    <scope>NUCLEOTIDE SEQUENCE</scope>
    <source>
        <strain evidence="12">Singapore isolate B</strain>
    </source>
</reference>
<evidence type="ECO:0000259" key="10">
    <source>
        <dbReference type="Pfam" id="PF09329"/>
    </source>
</evidence>
<keyword evidence="5" id="KW-0863">Zinc-finger</keyword>
<dbReference type="PANTHER" id="PTHR13454">
    <property type="entry name" value="PROTEIN MCM10 HOMOLOG"/>
    <property type="match status" value="1"/>
</dbReference>
<evidence type="ECO:0000256" key="1">
    <source>
        <dbReference type="ARBA" id="ARBA00004123"/>
    </source>
</evidence>
<keyword evidence="8" id="KW-0175">Coiled coil</keyword>
<evidence type="ECO:0000256" key="5">
    <source>
        <dbReference type="ARBA" id="ARBA00022771"/>
    </source>
</evidence>
<comment type="subcellular location">
    <subcellularLocation>
        <location evidence="1">Nucleus</location>
    </subcellularLocation>
</comment>
<comment type="similarity">
    <text evidence="2">Belongs to the MCM10 family.</text>
</comment>
<dbReference type="GO" id="GO:0006270">
    <property type="term" value="P:DNA replication initiation"/>
    <property type="evidence" value="ECO:0007669"/>
    <property type="project" value="InterPro"/>
</dbReference>
<dbReference type="InterPro" id="IPR012340">
    <property type="entry name" value="NA-bd_OB-fold"/>
</dbReference>